<comment type="pathway">
    <text evidence="1">Carbohydrate metabolism.</text>
</comment>
<dbReference type="OrthoDB" id="1672942at2"/>
<protein>
    <submittedName>
        <fullName evidence="2">Tagatose-6-phosphate kinase</fullName>
    </submittedName>
</protein>
<dbReference type="SUPFAM" id="SSF51569">
    <property type="entry name" value="Aldolase"/>
    <property type="match status" value="1"/>
</dbReference>
<organism evidence="2 3">
    <name type="scientific">Parvibacter caecicola</name>
    <dbReference type="NCBI Taxonomy" id="747645"/>
    <lineage>
        <taxon>Bacteria</taxon>
        <taxon>Bacillati</taxon>
        <taxon>Actinomycetota</taxon>
        <taxon>Coriobacteriia</taxon>
        <taxon>Coriobacteriales</taxon>
        <taxon>Coriobacteriaceae</taxon>
        <taxon>Parvibacter</taxon>
    </lineage>
</organism>
<dbReference type="PANTHER" id="PTHR32502">
    <property type="entry name" value="N-ACETYLGALACTOSAMINE PERMEASE II COMPONENT-RELATED"/>
    <property type="match status" value="1"/>
</dbReference>
<dbReference type="PANTHER" id="PTHR32502:SF2">
    <property type="entry name" value="D-TAGATOSE-1,6-BISPHOSPHATE ALDOLASE SUBUNIT KBAZ"/>
    <property type="match status" value="1"/>
</dbReference>
<dbReference type="Gene3D" id="3.20.20.70">
    <property type="entry name" value="Aldolase class I"/>
    <property type="match status" value="1"/>
</dbReference>
<accession>A0A4T9T8G8</accession>
<dbReference type="GO" id="GO:0005975">
    <property type="term" value="P:carbohydrate metabolic process"/>
    <property type="evidence" value="ECO:0007669"/>
    <property type="project" value="InterPro"/>
</dbReference>
<dbReference type="InterPro" id="IPR012062">
    <property type="entry name" value="GatZ/KbaZ-like"/>
</dbReference>
<reference evidence="2 3" key="1">
    <citation type="submission" date="2019-04" db="EMBL/GenBank/DDBJ databases">
        <title>Microbes associate with the intestines of laboratory mice.</title>
        <authorList>
            <person name="Navarre W."/>
            <person name="Wong E."/>
            <person name="Huang K.C."/>
            <person name="Tropini C."/>
            <person name="Ng K."/>
            <person name="Yu B."/>
        </authorList>
    </citation>
    <scope>NUCLEOTIDE SEQUENCE [LARGE SCALE GENOMIC DNA]</scope>
    <source>
        <strain evidence="2 3">NM48_B13</strain>
    </source>
</reference>
<gene>
    <name evidence="2" type="ORF">E5982_03790</name>
</gene>
<evidence type="ECO:0000313" key="2">
    <source>
        <dbReference type="EMBL" id="TJW11339.1"/>
    </source>
</evidence>
<comment type="caution">
    <text evidence="2">The sequence shown here is derived from an EMBL/GenBank/DDBJ whole genome shotgun (WGS) entry which is preliminary data.</text>
</comment>
<evidence type="ECO:0000256" key="1">
    <source>
        <dbReference type="ARBA" id="ARBA00005007"/>
    </source>
</evidence>
<dbReference type="InterPro" id="IPR050303">
    <property type="entry name" value="GatZ_KbaZ_carbometab"/>
</dbReference>
<name>A0A4T9T8G8_9ACTN</name>
<dbReference type="EMBL" id="SSTM01000002">
    <property type="protein sequence ID" value="TJW11339.1"/>
    <property type="molecule type" value="Genomic_DNA"/>
</dbReference>
<keyword evidence="2" id="KW-0808">Transferase</keyword>
<dbReference type="Gene3D" id="1.10.400.20">
    <property type="entry name" value="putative tagatose 6-phosphate kinase domain like"/>
    <property type="match status" value="1"/>
</dbReference>
<dbReference type="RefSeq" id="WP_136845503.1">
    <property type="nucleotide sequence ID" value="NZ_CANSOV010000003.1"/>
</dbReference>
<dbReference type="GO" id="GO:0009401">
    <property type="term" value="P:phosphoenolpyruvate-dependent sugar phosphotransferase system"/>
    <property type="evidence" value="ECO:0007669"/>
    <property type="project" value="TreeGrafter"/>
</dbReference>
<dbReference type="AlphaFoldDB" id="A0A4T9T8G8"/>
<keyword evidence="3" id="KW-1185">Reference proteome</keyword>
<dbReference type="InterPro" id="IPR013785">
    <property type="entry name" value="Aldolase_TIM"/>
</dbReference>
<evidence type="ECO:0000313" key="3">
    <source>
        <dbReference type="Proteomes" id="UP000309454"/>
    </source>
</evidence>
<keyword evidence="2" id="KW-0418">Kinase</keyword>
<dbReference type="GO" id="GO:0005886">
    <property type="term" value="C:plasma membrane"/>
    <property type="evidence" value="ECO:0007669"/>
    <property type="project" value="TreeGrafter"/>
</dbReference>
<proteinExistence type="predicted"/>
<dbReference type="Proteomes" id="UP000309454">
    <property type="component" value="Unassembled WGS sequence"/>
</dbReference>
<dbReference type="GO" id="GO:0016301">
    <property type="term" value="F:kinase activity"/>
    <property type="evidence" value="ECO:0007669"/>
    <property type="project" value="UniProtKB-KW"/>
</dbReference>
<dbReference type="Pfam" id="PF08013">
    <property type="entry name" value="GatZ_KbaZ-like"/>
    <property type="match status" value="1"/>
</dbReference>
<sequence>MHPIKQIVQRNKAGRPVGIYSCCSANPYVVKAVLRKAKQTKTLCLIESTSNQVNQLGGYTGMTPQDFADFVAKLAAEEGLDRSRYMLGGDHLGPLPWCNLPEAEAMPHAADLVRACVLAGYTKIHLDTSMRVGDDDPNAPLDVAMCARRGALLCEAAEEAFAQYRAQHPEAEPPVYILGSEVPIPGGASDCEEMGVTAVEDCKQALAAYRKAFDDRGILDAFDRVVGFVVEMGVEFHERTLDEYSHEAAAELCDYMYGTNMAIEGHSTDYQTEKNLAQMCQDGCAILKVGPAFTFALREGLFSLEGIEQRVYADHPERRSYFRKTLEDAMVENPKHWEDYYKGSANDQAISRAYSFFDRSRYYLPEPAVAAACETLLANLSDGVIPLCMLSQYLPTQYYRIRAGELPNNAEDILLDRIGDRIDDYLYATRNNGEM</sequence>
<dbReference type="PIRSF" id="PIRSF009264">
    <property type="entry name" value="TagBP_ald_AgaZ"/>
    <property type="match status" value="1"/>
</dbReference>